<protein>
    <submittedName>
        <fullName evidence="2">Uncharacterized protein</fullName>
    </submittedName>
</protein>
<evidence type="ECO:0000313" key="3">
    <source>
        <dbReference type="Proteomes" id="UP001432216"/>
    </source>
</evidence>
<evidence type="ECO:0000313" key="2">
    <source>
        <dbReference type="EMBL" id="WVO23497.1"/>
    </source>
</evidence>
<dbReference type="GeneID" id="89991623"/>
<proteinExistence type="predicted"/>
<keyword evidence="3" id="KW-1185">Reference proteome</keyword>
<evidence type="ECO:0000256" key="1">
    <source>
        <dbReference type="SAM" id="MobiDB-lite"/>
    </source>
</evidence>
<gene>
    <name evidence="2" type="ORF">IAS62_004852</name>
</gene>
<feature type="region of interest" description="Disordered" evidence="1">
    <location>
        <begin position="1"/>
        <end position="75"/>
    </location>
</feature>
<organism evidence="2 3">
    <name type="scientific">Cryptococcus decagattii</name>
    <dbReference type="NCBI Taxonomy" id="1859122"/>
    <lineage>
        <taxon>Eukaryota</taxon>
        <taxon>Fungi</taxon>
        <taxon>Dikarya</taxon>
        <taxon>Basidiomycota</taxon>
        <taxon>Agaricomycotina</taxon>
        <taxon>Tremellomycetes</taxon>
        <taxon>Tremellales</taxon>
        <taxon>Cryptococcaceae</taxon>
        <taxon>Cryptococcus</taxon>
        <taxon>Cryptococcus gattii species complex</taxon>
    </lineage>
</organism>
<dbReference type="RefSeq" id="XP_064722736.1">
    <property type="nucleotide sequence ID" value="XM_064866664.1"/>
</dbReference>
<sequence length="75" mass="8534">MQDIQQTSNSRKESKGRRITRDMKQERGKKKENRPRATSESRVLHPGFLDTRTRNGKRGGKKGQGLRIASDASSH</sequence>
<accession>A0ABZ2AY78</accession>
<dbReference type="Proteomes" id="UP001432216">
    <property type="component" value="Chromosome 8"/>
</dbReference>
<feature type="compositionally biased region" description="Basic and acidic residues" evidence="1">
    <location>
        <begin position="34"/>
        <end position="43"/>
    </location>
</feature>
<dbReference type="EMBL" id="CP143813">
    <property type="protein sequence ID" value="WVO23497.1"/>
    <property type="molecule type" value="Genomic_DNA"/>
</dbReference>
<reference evidence="2 3" key="1">
    <citation type="submission" date="2024-01" db="EMBL/GenBank/DDBJ databases">
        <title>Comparative genomics of Cryptococcus and Kwoniella reveals pathogenesis evolution and contrasting modes of karyotype evolution via chromosome fusion or intercentromeric recombination.</title>
        <authorList>
            <person name="Coelho M.A."/>
            <person name="David-Palma M."/>
            <person name="Shea T."/>
            <person name="Bowers K."/>
            <person name="McGinley-Smith S."/>
            <person name="Mohammad A.W."/>
            <person name="Gnirke A."/>
            <person name="Yurkov A.M."/>
            <person name="Nowrousian M."/>
            <person name="Sun S."/>
            <person name="Cuomo C.A."/>
            <person name="Heitman J."/>
        </authorList>
    </citation>
    <scope>NUCLEOTIDE SEQUENCE [LARGE SCALE GENOMIC DNA]</scope>
    <source>
        <strain evidence="2 3">7685027</strain>
    </source>
</reference>
<name>A0ABZ2AY78_9TREE</name>